<dbReference type="AlphaFoldDB" id="A0A4Y2CAI5"/>
<evidence type="ECO:0000256" key="1">
    <source>
        <dbReference type="SAM" id="MobiDB-lite"/>
    </source>
</evidence>
<gene>
    <name evidence="2" type="ORF">AVEN_135761_1</name>
</gene>
<sequence>MHKLSLYNNLYATVALHSKVTDQITLRHDSRNTKLIIHTTEIHSSYTPHVIPTIKTPVHIHQCIPTSGSASSIPHSQGDGGAHRLAPTRDGDARAIRLCTRRHVTRHRPYLAAGAASSSLAIYGRREAVLASRGWPTPQM</sequence>
<organism evidence="2 3">
    <name type="scientific">Araneus ventricosus</name>
    <name type="common">Orbweaver spider</name>
    <name type="synonym">Epeira ventricosa</name>
    <dbReference type="NCBI Taxonomy" id="182803"/>
    <lineage>
        <taxon>Eukaryota</taxon>
        <taxon>Metazoa</taxon>
        <taxon>Ecdysozoa</taxon>
        <taxon>Arthropoda</taxon>
        <taxon>Chelicerata</taxon>
        <taxon>Arachnida</taxon>
        <taxon>Araneae</taxon>
        <taxon>Araneomorphae</taxon>
        <taxon>Entelegynae</taxon>
        <taxon>Araneoidea</taxon>
        <taxon>Araneidae</taxon>
        <taxon>Araneus</taxon>
    </lineage>
</organism>
<protein>
    <submittedName>
        <fullName evidence="2">Uncharacterized protein</fullName>
    </submittedName>
</protein>
<proteinExistence type="predicted"/>
<evidence type="ECO:0000313" key="2">
    <source>
        <dbReference type="EMBL" id="GBM01333.1"/>
    </source>
</evidence>
<dbReference type="Proteomes" id="UP000499080">
    <property type="component" value="Unassembled WGS sequence"/>
</dbReference>
<accession>A0A4Y2CAI5</accession>
<feature type="region of interest" description="Disordered" evidence="1">
    <location>
        <begin position="67"/>
        <end position="89"/>
    </location>
</feature>
<name>A0A4Y2CAI5_ARAVE</name>
<dbReference type="EMBL" id="BGPR01000168">
    <property type="protein sequence ID" value="GBM01333.1"/>
    <property type="molecule type" value="Genomic_DNA"/>
</dbReference>
<reference evidence="2 3" key="1">
    <citation type="journal article" date="2019" name="Sci. Rep.">
        <title>Orb-weaving spider Araneus ventricosus genome elucidates the spidroin gene catalogue.</title>
        <authorList>
            <person name="Kono N."/>
            <person name="Nakamura H."/>
            <person name="Ohtoshi R."/>
            <person name="Moran D.A.P."/>
            <person name="Shinohara A."/>
            <person name="Yoshida Y."/>
            <person name="Fujiwara M."/>
            <person name="Mori M."/>
            <person name="Tomita M."/>
            <person name="Arakawa K."/>
        </authorList>
    </citation>
    <scope>NUCLEOTIDE SEQUENCE [LARGE SCALE GENOMIC DNA]</scope>
</reference>
<evidence type="ECO:0000313" key="3">
    <source>
        <dbReference type="Proteomes" id="UP000499080"/>
    </source>
</evidence>
<keyword evidence="3" id="KW-1185">Reference proteome</keyword>
<comment type="caution">
    <text evidence="2">The sequence shown here is derived from an EMBL/GenBank/DDBJ whole genome shotgun (WGS) entry which is preliminary data.</text>
</comment>